<keyword evidence="2" id="KW-1185">Reference proteome</keyword>
<gene>
    <name evidence="1" type="ORF">P167DRAFT_341648</name>
</gene>
<proteinExistence type="predicted"/>
<reference evidence="1 2" key="1">
    <citation type="journal article" date="2018" name="Nat. Ecol. Evol.">
        <title>Pezizomycetes genomes reveal the molecular basis of ectomycorrhizal truffle lifestyle.</title>
        <authorList>
            <person name="Murat C."/>
            <person name="Payen T."/>
            <person name="Noel B."/>
            <person name="Kuo A."/>
            <person name="Morin E."/>
            <person name="Chen J."/>
            <person name="Kohler A."/>
            <person name="Krizsan K."/>
            <person name="Balestrini R."/>
            <person name="Da Silva C."/>
            <person name="Montanini B."/>
            <person name="Hainaut M."/>
            <person name="Levati E."/>
            <person name="Barry K.W."/>
            <person name="Belfiori B."/>
            <person name="Cichocki N."/>
            <person name="Clum A."/>
            <person name="Dockter R.B."/>
            <person name="Fauchery L."/>
            <person name="Guy J."/>
            <person name="Iotti M."/>
            <person name="Le Tacon F."/>
            <person name="Lindquist E.A."/>
            <person name="Lipzen A."/>
            <person name="Malagnac F."/>
            <person name="Mello A."/>
            <person name="Molinier V."/>
            <person name="Miyauchi S."/>
            <person name="Poulain J."/>
            <person name="Riccioni C."/>
            <person name="Rubini A."/>
            <person name="Sitrit Y."/>
            <person name="Splivallo R."/>
            <person name="Traeger S."/>
            <person name="Wang M."/>
            <person name="Zifcakova L."/>
            <person name="Wipf D."/>
            <person name="Zambonelli A."/>
            <person name="Paolocci F."/>
            <person name="Nowrousian M."/>
            <person name="Ottonello S."/>
            <person name="Baldrian P."/>
            <person name="Spatafora J.W."/>
            <person name="Henrissat B."/>
            <person name="Nagy L.G."/>
            <person name="Aury J.M."/>
            <person name="Wincker P."/>
            <person name="Grigoriev I.V."/>
            <person name="Bonfante P."/>
            <person name="Martin F.M."/>
        </authorList>
    </citation>
    <scope>NUCLEOTIDE SEQUENCE [LARGE SCALE GENOMIC DNA]</scope>
    <source>
        <strain evidence="1 2">CCBAS932</strain>
    </source>
</reference>
<evidence type="ECO:0000313" key="1">
    <source>
        <dbReference type="EMBL" id="RPB08525.1"/>
    </source>
</evidence>
<name>A0A3N4KRY3_9PEZI</name>
<evidence type="ECO:0000313" key="2">
    <source>
        <dbReference type="Proteomes" id="UP000277580"/>
    </source>
</evidence>
<organism evidence="1 2">
    <name type="scientific">Morchella conica CCBAS932</name>
    <dbReference type="NCBI Taxonomy" id="1392247"/>
    <lineage>
        <taxon>Eukaryota</taxon>
        <taxon>Fungi</taxon>
        <taxon>Dikarya</taxon>
        <taxon>Ascomycota</taxon>
        <taxon>Pezizomycotina</taxon>
        <taxon>Pezizomycetes</taxon>
        <taxon>Pezizales</taxon>
        <taxon>Morchellaceae</taxon>
        <taxon>Morchella</taxon>
    </lineage>
</organism>
<dbReference type="EMBL" id="ML119162">
    <property type="protein sequence ID" value="RPB08525.1"/>
    <property type="molecule type" value="Genomic_DNA"/>
</dbReference>
<dbReference type="Proteomes" id="UP000277580">
    <property type="component" value="Unassembled WGS sequence"/>
</dbReference>
<accession>A0A3N4KRY3</accession>
<dbReference type="InParanoid" id="A0A3N4KRY3"/>
<sequence length="138" mass="15691">MYVRNSQARTPHNHLLLLSSFYVQLPTLRGRQIESCVCFMVRPAMGRVGSMGLRRCNCNTYTRTGNLCLFNLRFTVWIARHCRSHHHHHTAPHTCSHSELEPIIGLITGESKHLHSLMGYRQAGWLSISVDRSLVVGG</sequence>
<protein>
    <submittedName>
        <fullName evidence="1">Uncharacterized protein</fullName>
    </submittedName>
</protein>
<dbReference type="AlphaFoldDB" id="A0A3N4KRY3"/>